<evidence type="ECO:0000256" key="1">
    <source>
        <dbReference type="ARBA" id="ARBA00022723"/>
    </source>
</evidence>
<name>A0ABP8HMZ2_9BURK</name>
<keyword evidence="7" id="KW-1185">Reference proteome</keyword>
<dbReference type="PANTHER" id="PTHR33823">
    <property type="entry name" value="RNA POLYMERASE-BINDING TRANSCRIPTION FACTOR DKSA-RELATED"/>
    <property type="match status" value="1"/>
</dbReference>
<evidence type="ECO:0000256" key="3">
    <source>
        <dbReference type="ARBA" id="ARBA00022833"/>
    </source>
</evidence>
<accession>A0ABP8HMZ2</accession>
<dbReference type="Proteomes" id="UP001501671">
    <property type="component" value="Unassembled WGS sequence"/>
</dbReference>
<gene>
    <name evidence="6" type="ORF">GCM10023144_42390</name>
</gene>
<reference evidence="7" key="1">
    <citation type="journal article" date="2019" name="Int. J. Syst. Evol. Microbiol.">
        <title>The Global Catalogue of Microorganisms (GCM) 10K type strain sequencing project: providing services to taxonomists for standard genome sequencing and annotation.</title>
        <authorList>
            <consortium name="The Broad Institute Genomics Platform"/>
            <consortium name="The Broad Institute Genome Sequencing Center for Infectious Disease"/>
            <person name="Wu L."/>
            <person name="Ma J."/>
        </authorList>
    </citation>
    <scope>NUCLEOTIDE SEQUENCE [LARGE SCALE GENOMIC DNA]</scope>
    <source>
        <strain evidence="7">JCM 17666</strain>
    </source>
</reference>
<dbReference type="PANTHER" id="PTHR33823:SF2">
    <property type="entry name" value="RNA POLYMERASE-BINDING TRANSCRIPTION FACTOR DKSA"/>
    <property type="match status" value="1"/>
</dbReference>
<dbReference type="Pfam" id="PF01258">
    <property type="entry name" value="zf-dskA_traR"/>
    <property type="match status" value="1"/>
</dbReference>
<keyword evidence="3" id="KW-0862">Zinc</keyword>
<evidence type="ECO:0000256" key="4">
    <source>
        <dbReference type="PROSITE-ProRule" id="PRU00510"/>
    </source>
</evidence>
<dbReference type="SUPFAM" id="SSF109635">
    <property type="entry name" value="DnaK suppressor protein DksA, alpha-hairpin domain"/>
    <property type="match status" value="1"/>
</dbReference>
<keyword evidence="1" id="KW-0479">Metal-binding</keyword>
<feature type="domain" description="Zinc finger DksA/TraR C4-type" evidence="5">
    <location>
        <begin position="90"/>
        <end position="125"/>
    </location>
</feature>
<feature type="zinc finger region" description="dksA C4-type" evidence="4">
    <location>
        <begin position="95"/>
        <end position="119"/>
    </location>
</feature>
<keyword evidence="2" id="KW-0863">Zinc-finger</keyword>
<dbReference type="InterPro" id="IPR037187">
    <property type="entry name" value="DnaK_N"/>
</dbReference>
<dbReference type="EMBL" id="BAABFO010000029">
    <property type="protein sequence ID" value="GAA4341477.1"/>
    <property type="molecule type" value="Genomic_DNA"/>
</dbReference>
<evidence type="ECO:0000313" key="7">
    <source>
        <dbReference type="Proteomes" id="UP001501671"/>
    </source>
</evidence>
<dbReference type="InterPro" id="IPR000962">
    <property type="entry name" value="Znf_DskA_TraR"/>
</dbReference>
<protein>
    <recommendedName>
        <fullName evidence="5">Zinc finger DksA/TraR C4-type domain-containing protein</fullName>
    </recommendedName>
</protein>
<proteinExistence type="predicted"/>
<evidence type="ECO:0000259" key="5">
    <source>
        <dbReference type="Pfam" id="PF01258"/>
    </source>
</evidence>
<dbReference type="Gene3D" id="1.20.120.910">
    <property type="entry name" value="DksA, coiled-coil domain"/>
    <property type="match status" value="1"/>
</dbReference>
<sequence>MSVPSPYPNPTQLALLEQALIRRELAAREEAGRKAQELADESYAELSGAAGDQGDASGGDLLVDLDHAAVGLQLEVLRDVAAARARIAAGTYGQCVNCGDDIEYARLLAYPTAKRCLSCQEVHERRAGLVHSTL</sequence>
<comment type="caution">
    <text evidence="6">The sequence shown here is derived from an EMBL/GenBank/DDBJ whole genome shotgun (WGS) entry which is preliminary data.</text>
</comment>
<evidence type="ECO:0000313" key="6">
    <source>
        <dbReference type="EMBL" id="GAA4341477.1"/>
    </source>
</evidence>
<dbReference type="SUPFAM" id="SSF57716">
    <property type="entry name" value="Glucocorticoid receptor-like (DNA-binding domain)"/>
    <property type="match status" value="1"/>
</dbReference>
<dbReference type="PROSITE" id="PS51128">
    <property type="entry name" value="ZF_DKSA_2"/>
    <property type="match status" value="1"/>
</dbReference>
<evidence type="ECO:0000256" key="2">
    <source>
        <dbReference type="ARBA" id="ARBA00022771"/>
    </source>
</evidence>
<dbReference type="RefSeq" id="WP_345251911.1">
    <property type="nucleotide sequence ID" value="NZ_BAABFO010000029.1"/>
</dbReference>
<organism evidence="6 7">
    <name type="scientific">Pigmentiphaga soli</name>
    <dbReference type="NCBI Taxonomy" id="1007095"/>
    <lineage>
        <taxon>Bacteria</taxon>
        <taxon>Pseudomonadati</taxon>
        <taxon>Pseudomonadota</taxon>
        <taxon>Betaproteobacteria</taxon>
        <taxon>Burkholderiales</taxon>
        <taxon>Alcaligenaceae</taxon>
        <taxon>Pigmentiphaga</taxon>
    </lineage>
</organism>